<feature type="non-terminal residue" evidence="17">
    <location>
        <position position="396"/>
    </location>
</feature>
<feature type="transmembrane region" description="Helical" evidence="16">
    <location>
        <begin position="305"/>
        <end position="326"/>
    </location>
</feature>
<keyword evidence="9 16" id="KW-1133">Transmembrane helix</keyword>
<evidence type="ECO:0000256" key="16">
    <source>
        <dbReference type="SAM" id="Phobius"/>
    </source>
</evidence>
<dbReference type="PRINTS" id="PR02016">
    <property type="entry name" value="AQUAPORIN4"/>
</dbReference>
<dbReference type="PANTHER" id="PTHR19139">
    <property type="entry name" value="AQUAPORIN TRANSPORTER"/>
    <property type="match status" value="1"/>
</dbReference>
<dbReference type="InterPro" id="IPR000425">
    <property type="entry name" value="MIP"/>
</dbReference>
<dbReference type="GO" id="GO:0015250">
    <property type="term" value="F:water channel activity"/>
    <property type="evidence" value="ECO:0007669"/>
    <property type="project" value="UniProtKB-ARBA"/>
</dbReference>
<comment type="subunit">
    <text evidence="14">Homotetramer. The tetramers can form oligomeric arrays in membranes. The size of the oligomers differs between tissues and is smaller in skeletal muscle than in brain. Interaction between AQP4 oligomeric arrays in close-by cells can contribute to cell-cell adhesion. Part of a complex containing MLC1, TRPV4, HEPACAM and ATP1B1.</text>
</comment>
<comment type="caution">
    <text evidence="17">The sequence shown here is derived from an EMBL/GenBank/DDBJ whole genome shotgun (WGS) entry which is preliminary data.</text>
</comment>
<dbReference type="CDD" id="cd00333">
    <property type="entry name" value="MIP"/>
    <property type="match status" value="1"/>
</dbReference>
<protein>
    <recommendedName>
        <fullName evidence="13">Aquaporin-4</fullName>
    </recommendedName>
</protein>
<evidence type="ECO:0000256" key="2">
    <source>
        <dbReference type="ARBA" id="ARBA00004554"/>
    </source>
</evidence>
<feature type="transmembrane region" description="Helical" evidence="16">
    <location>
        <begin position="231"/>
        <end position="252"/>
    </location>
</feature>
<feature type="transmembrane region" description="Helical" evidence="16">
    <location>
        <begin position="116"/>
        <end position="135"/>
    </location>
</feature>
<evidence type="ECO:0000256" key="15">
    <source>
        <dbReference type="RuleBase" id="RU000477"/>
    </source>
</evidence>
<evidence type="ECO:0000256" key="9">
    <source>
        <dbReference type="ARBA" id="ARBA00022989"/>
    </source>
</evidence>
<evidence type="ECO:0000256" key="14">
    <source>
        <dbReference type="ARBA" id="ARBA00046979"/>
    </source>
</evidence>
<evidence type="ECO:0000256" key="1">
    <source>
        <dbReference type="ARBA" id="ARBA00004415"/>
    </source>
</evidence>
<dbReference type="GO" id="GO:0042383">
    <property type="term" value="C:sarcolemma"/>
    <property type="evidence" value="ECO:0007669"/>
    <property type="project" value="UniProtKB-SubCell"/>
</dbReference>
<name>A0A8T2P724_9TELE</name>
<keyword evidence="5" id="KW-1003">Cell membrane</keyword>
<dbReference type="AlphaFoldDB" id="A0A8T2P724"/>
<keyword evidence="7 15" id="KW-0812">Transmembrane</keyword>
<evidence type="ECO:0000256" key="6">
    <source>
        <dbReference type="ARBA" id="ARBA00022553"/>
    </source>
</evidence>
<dbReference type="SUPFAM" id="SSF81338">
    <property type="entry name" value="Aquaporin-like"/>
    <property type="match status" value="1"/>
</dbReference>
<keyword evidence="11" id="KW-0325">Glycoprotein</keyword>
<evidence type="ECO:0000256" key="7">
    <source>
        <dbReference type="ARBA" id="ARBA00022692"/>
    </source>
</evidence>
<organism evidence="17 18">
    <name type="scientific">Albula glossodonta</name>
    <name type="common">roundjaw bonefish</name>
    <dbReference type="NCBI Taxonomy" id="121402"/>
    <lineage>
        <taxon>Eukaryota</taxon>
        <taxon>Metazoa</taxon>
        <taxon>Chordata</taxon>
        <taxon>Craniata</taxon>
        <taxon>Vertebrata</taxon>
        <taxon>Euteleostomi</taxon>
        <taxon>Actinopterygii</taxon>
        <taxon>Neopterygii</taxon>
        <taxon>Teleostei</taxon>
        <taxon>Albuliformes</taxon>
        <taxon>Albulidae</taxon>
        <taxon>Albula</taxon>
    </lineage>
</organism>
<dbReference type="InterPro" id="IPR023271">
    <property type="entry name" value="Aquaporin-like"/>
</dbReference>
<sequence>YTQPSPPLYSAALVFPLGICPVTCILKPPQIYVQITLPHLQTRDSLLSQHLNPIRNSPQQHLYYDMKGEYTQVILGKSKACGCFWRCLSSCNRDCVMAAFKGIWTQEFWRAVSGEFLATLIFVLLSLGSTINWAAEEEKPPAADLVLISLCFGLSIATMVQCFGHISGGHINPAVTAAMVCTRKLTLAKAIFYLAAQCLGAIVGAGILYMVTPGSVRGVLGVTEVNNKISVGHALVVELLITFELVFTVFATCDPKRGDLKGSAALAIGFAVSIGHLFAIPYTGASMNPARSFGPAVVTWKWENHWVYWVGPIMGGVVAAALYEYLYCPDPELKKPFTGGFSKDSYPSAKYKEVEDSRFHRDVDELVIRPGPFHVLDVERAEKKDRDPSSEVLSSV</sequence>
<evidence type="ECO:0000313" key="17">
    <source>
        <dbReference type="EMBL" id="KAG9348059.1"/>
    </source>
</evidence>
<comment type="subcellular location">
    <subcellularLocation>
        <location evidence="2">Basolateral cell membrane</location>
        <topology evidence="2">Multi-pass membrane protein</topology>
    </subcellularLocation>
    <subcellularLocation>
        <location evidence="1">Cell membrane</location>
        <location evidence="1">Sarcolemma</location>
        <topology evidence="1">Multi-pass membrane protein</topology>
    </subcellularLocation>
</comment>
<dbReference type="EMBL" id="JAFBMS010000012">
    <property type="protein sequence ID" value="KAG9348059.1"/>
    <property type="molecule type" value="Genomic_DNA"/>
</dbReference>
<dbReference type="InterPro" id="IPR034294">
    <property type="entry name" value="Aquaporin_transptr"/>
</dbReference>
<dbReference type="FunFam" id="1.20.1080.10:FF:000009">
    <property type="entry name" value="aquaporin-4 isoform X1"/>
    <property type="match status" value="1"/>
</dbReference>
<keyword evidence="8" id="KW-0677">Repeat</keyword>
<keyword evidence="10 16" id="KW-0472">Membrane</keyword>
<dbReference type="PANTHER" id="PTHR19139:SF34">
    <property type="entry name" value="AQUAPORIN-4"/>
    <property type="match status" value="1"/>
</dbReference>
<evidence type="ECO:0000256" key="13">
    <source>
        <dbReference type="ARBA" id="ARBA00040878"/>
    </source>
</evidence>
<evidence type="ECO:0000256" key="8">
    <source>
        <dbReference type="ARBA" id="ARBA00022737"/>
    </source>
</evidence>
<keyword evidence="6" id="KW-0597">Phosphoprotein</keyword>
<evidence type="ECO:0000256" key="11">
    <source>
        <dbReference type="ARBA" id="ARBA00023180"/>
    </source>
</evidence>
<accession>A0A8T2P724</accession>
<comment type="catalytic activity">
    <reaction evidence="12">
        <text>H2O(in) = H2O(out)</text>
        <dbReference type="Rhea" id="RHEA:29667"/>
        <dbReference type="ChEBI" id="CHEBI:15377"/>
    </reaction>
</comment>
<gene>
    <name evidence="17" type="ORF">JZ751_004084</name>
</gene>
<evidence type="ECO:0000256" key="12">
    <source>
        <dbReference type="ARBA" id="ARBA00034651"/>
    </source>
</evidence>
<feature type="transmembrane region" description="Helical" evidence="16">
    <location>
        <begin position="147"/>
        <end position="169"/>
    </location>
</feature>
<dbReference type="Proteomes" id="UP000824540">
    <property type="component" value="Unassembled WGS sequence"/>
</dbReference>
<feature type="transmembrane region" description="Helical" evidence="16">
    <location>
        <begin position="6"/>
        <end position="26"/>
    </location>
</feature>
<dbReference type="PRINTS" id="PR00783">
    <property type="entry name" value="MINTRINSICP"/>
</dbReference>
<dbReference type="GO" id="GO:0009992">
    <property type="term" value="P:intracellular water homeostasis"/>
    <property type="evidence" value="ECO:0007669"/>
    <property type="project" value="UniProtKB-ARBA"/>
</dbReference>
<proteinExistence type="inferred from homology"/>
<dbReference type="Gene3D" id="1.20.1080.10">
    <property type="entry name" value="Glycerol uptake facilitator protein"/>
    <property type="match status" value="1"/>
</dbReference>
<evidence type="ECO:0000256" key="10">
    <source>
        <dbReference type="ARBA" id="ARBA00023136"/>
    </source>
</evidence>
<evidence type="ECO:0000313" key="18">
    <source>
        <dbReference type="Proteomes" id="UP000824540"/>
    </source>
</evidence>
<evidence type="ECO:0000256" key="5">
    <source>
        <dbReference type="ARBA" id="ARBA00022475"/>
    </source>
</evidence>
<evidence type="ECO:0000256" key="3">
    <source>
        <dbReference type="ARBA" id="ARBA00006175"/>
    </source>
</evidence>
<reference evidence="17" key="1">
    <citation type="thesis" date="2021" institute="BYU ScholarsArchive" country="Provo, UT, USA">
        <title>Applications of and Algorithms for Genome Assembly and Genomic Analyses with an Emphasis on Marine Teleosts.</title>
        <authorList>
            <person name="Pickett B.D."/>
        </authorList>
    </citation>
    <scope>NUCLEOTIDE SEQUENCE</scope>
    <source>
        <strain evidence="17">HI-2016</strain>
    </source>
</reference>
<keyword evidence="18" id="KW-1185">Reference proteome</keyword>
<dbReference type="OrthoDB" id="3222at2759"/>
<dbReference type="Pfam" id="PF00230">
    <property type="entry name" value="MIP"/>
    <property type="match status" value="1"/>
</dbReference>
<dbReference type="NCBIfam" id="TIGR00861">
    <property type="entry name" value="MIP"/>
    <property type="match status" value="1"/>
</dbReference>
<feature type="transmembrane region" description="Helical" evidence="16">
    <location>
        <begin position="264"/>
        <end position="285"/>
    </location>
</feature>
<dbReference type="GO" id="GO:0016323">
    <property type="term" value="C:basolateral plasma membrane"/>
    <property type="evidence" value="ECO:0007669"/>
    <property type="project" value="UniProtKB-SubCell"/>
</dbReference>
<feature type="transmembrane region" description="Helical" evidence="16">
    <location>
        <begin position="190"/>
        <end position="211"/>
    </location>
</feature>
<keyword evidence="4 15" id="KW-0813">Transport</keyword>
<evidence type="ECO:0000256" key="4">
    <source>
        <dbReference type="ARBA" id="ARBA00022448"/>
    </source>
</evidence>
<comment type="similarity">
    <text evidence="3 15">Belongs to the MIP/aquaporin (TC 1.A.8) family.</text>
</comment>